<sequence>MPPRQHRARTSEAQAGPRGAHRAPPRRRVPEQQSRSRRAPDPEPIRPQPAAAPRRSTTRSGRLLRGLSGSLALGSLLLALALIGVQIWAVQQGYRGPGAASVVSQSLVALVALFAQSIADRRRDRVGALFAAGALVLVLGSLWFWWWW</sequence>
<feature type="region of interest" description="Disordered" evidence="1">
    <location>
        <begin position="1"/>
        <end position="61"/>
    </location>
</feature>
<feature type="transmembrane region" description="Helical" evidence="2">
    <location>
        <begin position="94"/>
        <end position="114"/>
    </location>
</feature>
<reference evidence="3 4" key="1">
    <citation type="submission" date="2024-08" db="EMBL/GenBank/DDBJ databases">
        <title>Genome mining of Saccharopolyspora cebuensis PGLac3 from Nigerian medicinal plant.</title>
        <authorList>
            <person name="Ezeobiora C.E."/>
            <person name="Igbokwe N.H."/>
            <person name="Amin D.H."/>
            <person name="Mendie U.E."/>
        </authorList>
    </citation>
    <scope>NUCLEOTIDE SEQUENCE [LARGE SCALE GENOMIC DNA]</scope>
    <source>
        <strain evidence="3 4">PGLac3</strain>
    </source>
</reference>
<dbReference type="RefSeq" id="WP_345356426.1">
    <property type="nucleotide sequence ID" value="NZ_BAABII010000002.1"/>
</dbReference>
<name>A0ABV4CR24_9PSEU</name>
<keyword evidence="4" id="KW-1185">Reference proteome</keyword>
<proteinExistence type="predicted"/>
<feature type="transmembrane region" description="Helical" evidence="2">
    <location>
        <begin position="126"/>
        <end position="146"/>
    </location>
</feature>
<keyword evidence="2" id="KW-0812">Transmembrane</keyword>
<evidence type="ECO:0000256" key="2">
    <source>
        <dbReference type="SAM" id="Phobius"/>
    </source>
</evidence>
<evidence type="ECO:0000313" key="3">
    <source>
        <dbReference type="EMBL" id="MEY8043545.1"/>
    </source>
</evidence>
<feature type="transmembrane region" description="Helical" evidence="2">
    <location>
        <begin position="63"/>
        <end position="88"/>
    </location>
</feature>
<protein>
    <submittedName>
        <fullName evidence="3">Uncharacterized protein</fullName>
    </submittedName>
</protein>
<dbReference type="EMBL" id="JBGEHV010000104">
    <property type="protein sequence ID" value="MEY8043545.1"/>
    <property type="molecule type" value="Genomic_DNA"/>
</dbReference>
<evidence type="ECO:0000256" key="1">
    <source>
        <dbReference type="SAM" id="MobiDB-lite"/>
    </source>
</evidence>
<gene>
    <name evidence="3" type="ORF">AB8O55_29415</name>
</gene>
<dbReference type="Proteomes" id="UP001564626">
    <property type="component" value="Unassembled WGS sequence"/>
</dbReference>
<keyword evidence="2" id="KW-1133">Transmembrane helix</keyword>
<accession>A0ABV4CR24</accession>
<keyword evidence="2" id="KW-0472">Membrane</keyword>
<organism evidence="3 4">
    <name type="scientific">Saccharopolyspora cebuensis</name>
    <dbReference type="NCBI Taxonomy" id="418759"/>
    <lineage>
        <taxon>Bacteria</taxon>
        <taxon>Bacillati</taxon>
        <taxon>Actinomycetota</taxon>
        <taxon>Actinomycetes</taxon>
        <taxon>Pseudonocardiales</taxon>
        <taxon>Pseudonocardiaceae</taxon>
        <taxon>Saccharopolyspora</taxon>
    </lineage>
</organism>
<feature type="compositionally biased region" description="Low complexity" evidence="1">
    <location>
        <begin position="48"/>
        <end position="61"/>
    </location>
</feature>
<evidence type="ECO:0000313" key="4">
    <source>
        <dbReference type="Proteomes" id="UP001564626"/>
    </source>
</evidence>
<comment type="caution">
    <text evidence="3">The sequence shown here is derived from an EMBL/GenBank/DDBJ whole genome shotgun (WGS) entry which is preliminary data.</text>
</comment>